<protein>
    <submittedName>
        <fullName evidence="2">Acetyltransferase, GNAT family</fullName>
    </submittedName>
</protein>
<reference evidence="2 3" key="1">
    <citation type="submission" date="2013-11" db="EMBL/GenBank/DDBJ databases">
        <title>Draft genome of the bovine lungworm Dictyocaulus viviparus.</title>
        <authorList>
            <person name="Mitreva M."/>
        </authorList>
    </citation>
    <scope>NUCLEOTIDE SEQUENCE [LARGE SCALE GENOMIC DNA]</scope>
    <source>
        <strain evidence="2 3">HannoverDv2000</strain>
    </source>
</reference>
<dbReference type="STRING" id="29172.A0A0D8Y434"/>
<accession>A0A0D8Y434</accession>
<dbReference type="CDD" id="cd04301">
    <property type="entry name" value="NAT_SF"/>
    <property type="match status" value="1"/>
</dbReference>
<gene>
    <name evidence="2" type="ORF">DICVIV_02908</name>
</gene>
<feature type="domain" description="N-acetyltransferase" evidence="1">
    <location>
        <begin position="1"/>
        <end position="122"/>
    </location>
</feature>
<sequence>MFMAEDYSTWMNSFEKFWYYMAIDKDSNEAVGGVCLAFDRSVSGNSDEDLYYVGMYYVRPEWRGSGLGTMLFEKILKIAGNSNTVLNGVMKMTDRYAAKYSFDKMVEYKHNFASISTEKLVIPRIDSQCFIKDLTEVNESDVIAYDAKISHRNRSKYLLNYITVGSCYTKVAVDSKGKIIGIGCLRVTYSNDLCTGPLYADNEAAARSLLAGMLSMVPNLTSHKTFASLYPAINEDATRLFESIGDGHMKIVPFSQCQFTKKICFN</sequence>
<dbReference type="AlphaFoldDB" id="A0A0D8Y434"/>
<dbReference type="InterPro" id="IPR009658">
    <property type="entry name" value="DUF1248"/>
</dbReference>
<keyword evidence="3" id="KW-1185">Reference proteome</keyword>
<dbReference type="InterPro" id="IPR000182">
    <property type="entry name" value="GNAT_dom"/>
</dbReference>
<evidence type="ECO:0000313" key="3">
    <source>
        <dbReference type="Proteomes" id="UP000053766"/>
    </source>
</evidence>
<dbReference type="Gene3D" id="3.40.630.30">
    <property type="match status" value="1"/>
</dbReference>
<dbReference type="OrthoDB" id="6418983at2759"/>
<keyword evidence="2" id="KW-0808">Transferase</keyword>
<dbReference type="Proteomes" id="UP000053766">
    <property type="component" value="Unassembled WGS sequence"/>
</dbReference>
<dbReference type="PROSITE" id="PS51186">
    <property type="entry name" value="GNAT"/>
    <property type="match status" value="1"/>
</dbReference>
<organism evidence="2 3">
    <name type="scientific">Dictyocaulus viviparus</name>
    <name type="common">Bovine lungworm</name>
    <dbReference type="NCBI Taxonomy" id="29172"/>
    <lineage>
        <taxon>Eukaryota</taxon>
        <taxon>Metazoa</taxon>
        <taxon>Ecdysozoa</taxon>
        <taxon>Nematoda</taxon>
        <taxon>Chromadorea</taxon>
        <taxon>Rhabditida</taxon>
        <taxon>Rhabditina</taxon>
        <taxon>Rhabditomorpha</taxon>
        <taxon>Strongyloidea</taxon>
        <taxon>Metastrongylidae</taxon>
        <taxon>Dictyocaulus</taxon>
    </lineage>
</organism>
<dbReference type="PANTHER" id="PTHR47408:SF1">
    <property type="entry name" value="N-ACETYLTRANSFERASE DOMAIN-CONTAINING PROTEIN"/>
    <property type="match status" value="1"/>
</dbReference>
<proteinExistence type="predicted"/>
<evidence type="ECO:0000313" key="2">
    <source>
        <dbReference type="EMBL" id="KJH50947.1"/>
    </source>
</evidence>
<evidence type="ECO:0000259" key="1">
    <source>
        <dbReference type="PROSITE" id="PS51186"/>
    </source>
</evidence>
<dbReference type="Gene3D" id="3.40.630.90">
    <property type="match status" value="1"/>
</dbReference>
<dbReference type="InterPro" id="IPR016181">
    <property type="entry name" value="Acyl_CoA_acyltransferase"/>
</dbReference>
<dbReference type="EMBL" id="KN716194">
    <property type="protein sequence ID" value="KJH50947.1"/>
    <property type="molecule type" value="Genomic_DNA"/>
</dbReference>
<name>A0A0D8Y434_DICVI</name>
<dbReference type="SUPFAM" id="SSF55729">
    <property type="entry name" value="Acyl-CoA N-acyltransferases (Nat)"/>
    <property type="match status" value="1"/>
</dbReference>
<dbReference type="GO" id="GO:0016747">
    <property type="term" value="F:acyltransferase activity, transferring groups other than amino-acyl groups"/>
    <property type="evidence" value="ECO:0007669"/>
    <property type="project" value="InterPro"/>
</dbReference>
<dbReference type="Pfam" id="PF06852">
    <property type="entry name" value="DUF1248"/>
    <property type="match status" value="1"/>
</dbReference>
<dbReference type="PANTHER" id="PTHR47408">
    <property type="entry name" value="PROTEIN CBG01304-RELATED"/>
    <property type="match status" value="1"/>
</dbReference>
<reference evidence="3" key="2">
    <citation type="journal article" date="2016" name="Sci. Rep.">
        <title>Dictyocaulus viviparus genome, variome and transcriptome elucidate lungworm biology and support future intervention.</title>
        <authorList>
            <person name="McNulty S.N."/>
            <person name="Strube C."/>
            <person name="Rosa B.A."/>
            <person name="Martin J.C."/>
            <person name="Tyagi R."/>
            <person name="Choi Y.J."/>
            <person name="Wang Q."/>
            <person name="Hallsworth Pepin K."/>
            <person name="Zhang X."/>
            <person name="Ozersky P."/>
            <person name="Wilson R.K."/>
            <person name="Sternberg P.W."/>
            <person name="Gasser R.B."/>
            <person name="Mitreva M."/>
        </authorList>
    </citation>
    <scope>NUCLEOTIDE SEQUENCE [LARGE SCALE GENOMIC DNA]</scope>
    <source>
        <strain evidence="3">HannoverDv2000</strain>
    </source>
</reference>